<comment type="caution">
    <text evidence="1">The sequence shown here is derived from an EMBL/GenBank/DDBJ whole genome shotgun (WGS) entry which is preliminary data.</text>
</comment>
<evidence type="ECO:0000313" key="1">
    <source>
        <dbReference type="EMBL" id="TXD31413.1"/>
    </source>
</evidence>
<dbReference type="Proteomes" id="UP000321046">
    <property type="component" value="Unassembled WGS sequence"/>
</dbReference>
<dbReference type="EMBL" id="VOSL01000148">
    <property type="protein sequence ID" value="TXD31413.1"/>
    <property type="molecule type" value="Genomic_DNA"/>
</dbReference>
<reference evidence="1 2" key="1">
    <citation type="submission" date="2019-08" db="EMBL/GenBank/DDBJ databases">
        <title>Bradymonadales sp. TMQ2.</title>
        <authorList>
            <person name="Liang Q."/>
        </authorList>
    </citation>
    <scope>NUCLEOTIDE SEQUENCE [LARGE SCALE GENOMIC DNA]</scope>
    <source>
        <strain evidence="1 2">TMQ2</strain>
    </source>
</reference>
<accession>A0A5C6X090</accession>
<dbReference type="AlphaFoldDB" id="A0A5C6X090"/>
<protein>
    <submittedName>
        <fullName evidence="1">Uncharacterized protein</fullName>
    </submittedName>
</protein>
<gene>
    <name evidence="1" type="ORF">FRC96_21380</name>
</gene>
<organism evidence="1 2">
    <name type="scientific">Lujinxingia vulgaris</name>
    <dbReference type="NCBI Taxonomy" id="2600176"/>
    <lineage>
        <taxon>Bacteria</taxon>
        <taxon>Deltaproteobacteria</taxon>
        <taxon>Bradymonadales</taxon>
        <taxon>Lujinxingiaceae</taxon>
        <taxon>Lujinxingia</taxon>
    </lineage>
</organism>
<sequence length="196" mass="22084">MTDSPNIQQVANLLHYFRAELAQAFDALELTTADETQTYLVHLLEGYARSTAESAQAIGFDKPAAFILGEAMSAAGERRIDAYRRLGDASLFSCGFFEERLDRTPVKSGYYRDMGRVAYSRLGELMAYKQPGGAFHIIFDELTRCFDSVVDAFRLLSQRRQPDHERLLLRFMRGSELDVDDWRLLGGLPGKDTGKA</sequence>
<dbReference type="RefSeq" id="WP_146977586.1">
    <property type="nucleotide sequence ID" value="NZ_VOSL01000148.1"/>
</dbReference>
<dbReference type="OrthoDB" id="5508063at2"/>
<proteinExistence type="predicted"/>
<name>A0A5C6X090_9DELT</name>
<evidence type="ECO:0000313" key="2">
    <source>
        <dbReference type="Proteomes" id="UP000321046"/>
    </source>
</evidence>